<evidence type="ECO:0000313" key="7">
    <source>
        <dbReference type="EMBL" id="GHP01616.1"/>
    </source>
</evidence>
<dbReference type="PROSITE" id="PS00411">
    <property type="entry name" value="KINESIN_MOTOR_1"/>
    <property type="match status" value="1"/>
</dbReference>
<dbReference type="GO" id="GO:0005524">
    <property type="term" value="F:ATP binding"/>
    <property type="evidence" value="ECO:0007669"/>
    <property type="project" value="UniProtKB-UniRule"/>
</dbReference>
<dbReference type="GO" id="GO:0008017">
    <property type="term" value="F:microtubule binding"/>
    <property type="evidence" value="ECO:0007669"/>
    <property type="project" value="InterPro"/>
</dbReference>
<comment type="caution">
    <text evidence="7">The sequence shown here is derived from an EMBL/GenBank/DDBJ whole genome shotgun (WGS) entry which is preliminary data.</text>
</comment>
<dbReference type="EMBL" id="BNJQ01000001">
    <property type="protein sequence ID" value="GHP01616.1"/>
    <property type="molecule type" value="Genomic_DNA"/>
</dbReference>
<feature type="domain" description="Kinesin motor" evidence="6">
    <location>
        <begin position="1"/>
        <end position="279"/>
    </location>
</feature>
<dbReference type="InterPro" id="IPR001752">
    <property type="entry name" value="Kinesin_motor_dom"/>
</dbReference>
<evidence type="ECO:0000259" key="6">
    <source>
        <dbReference type="PROSITE" id="PS50067"/>
    </source>
</evidence>
<dbReference type="InterPro" id="IPR036961">
    <property type="entry name" value="Kinesin_motor_dom_sf"/>
</dbReference>
<dbReference type="PANTHER" id="PTHR47972">
    <property type="entry name" value="KINESIN-LIKE PROTEIN KLP-3"/>
    <property type="match status" value="1"/>
</dbReference>
<keyword evidence="8" id="KW-1185">Reference proteome</keyword>
<name>A0A830H3C8_9CHLO</name>
<protein>
    <recommendedName>
        <fullName evidence="5">Kinesin-like protein</fullName>
    </recommendedName>
</protein>
<dbReference type="SMART" id="SM00129">
    <property type="entry name" value="KISc"/>
    <property type="match status" value="1"/>
</dbReference>
<evidence type="ECO:0000313" key="8">
    <source>
        <dbReference type="Proteomes" id="UP000660262"/>
    </source>
</evidence>
<evidence type="ECO:0000256" key="1">
    <source>
        <dbReference type="ARBA" id="ARBA00022741"/>
    </source>
</evidence>
<dbReference type="PANTHER" id="PTHR47972:SF16">
    <property type="entry name" value="KINESIN-LIKE PROTEIN"/>
    <property type="match status" value="1"/>
</dbReference>
<dbReference type="AlphaFoldDB" id="A0A830H3C8"/>
<accession>A0A830H3C8</accession>
<feature type="binding site" evidence="4">
    <location>
        <begin position="42"/>
        <end position="49"/>
    </location>
    <ligand>
        <name>ATP</name>
        <dbReference type="ChEBI" id="CHEBI:30616"/>
    </ligand>
</feature>
<gene>
    <name evidence="7" type="ORF">PPROV_000037200</name>
</gene>
<dbReference type="InterPro" id="IPR019821">
    <property type="entry name" value="Kinesin_motor_CS"/>
</dbReference>
<dbReference type="InterPro" id="IPR027417">
    <property type="entry name" value="P-loop_NTPase"/>
</dbReference>
<dbReference type="Proteomes" id="UP000660262">
    <property type="component" value="Unassembled WGS sequence"/>
</dbReference>
<keyword evidence="5" id="KW-0493">Microtubule</keyword>
<dbReference type="GO" id="GO:0005874">
    <property type="term" value="C:microtubule"/>
    <property type="evidence" value="ECO:0007669"/>
    <property type="project" value="UniProtKB-KW"/>
</dbReference>
<dbReference type="Pfam" id="PF00225">
    <property type="entry name" value="Kinesin"/>
    <property type="match status" value="1"/>
</dbReference>
<dbReference type="GO" id="GO:0007018">
    <property type="term" value="P:microtubule-based movement"/>
    <property type="evidence" value="ECO:0007669"/>
    <property type="project" value="InterPro"/>
</dbReference>
<evidence type="ECO:0000256" key="2">
    <source>
        <dbReference type="ARBA" id="ARBA00022840"/>
    </source>
</evidence>
<dbReference type="PRINTS" id="PR00380">
    <property type="entry name" value="KINESINHEAVY"/>
</dbReference>
<keyword evidence="1 4" id="KW-0547">Nucleotide-binding</keyword>
<dbReference type="PROSITE" id="PS50067">
    <property type="entry name" value="KINESIN_MOTOR_2"/>
    <property type="match status" value="1"/>
</dbReference>
<keyword evidence="2 4" id="KW-0067">ATP-binding</keyword>
<dbReference type="GO" id="GO:0003777">
    <property type="term" value="F:microtubule motor activity"/>
    <property type="evidence" value="ECO:0007669"/>
    <property type="project" value="InterPro"/>
</dbReference>
<evidence type="ECO:0000256" key="3">
    <source>
        <dbReference type="ARBA" id="ARBA00023175"/>
    </source>
</evidence>
<keyword evidence="3 4" id="KW-0505">Motor protein</keyword>
<evidence type="ECO:0000256" key="4">
    <source>
        <dbReference type="PROSITE-ProRule" id="PRU00283"/>
    </source>
</evidence>
<organism evidence="7 8">
    <name type="scientific">Pycnococcus provasolii</name>
    <dbReference type="NCBI Taxonomy" id="41880"/>
    <lineage>
        <taxon>Eukaryota</taxon>
        <taxon>Viridiplantae</taxon>
        <taxon>Chlorophyta</taxon>
        <taxon>Pseudoscourfieldiophyceae</taxon>
        <taxon>Pseudoscourfieldiales</taxon>
        <taxon>Pycnococcaceae</taxon>
        <taxon>Pycnococcus</taxon>
    </lineage>
</organism>
<comment type="similarity">
    <text evidence="4 5">Belongs to the TRAFAC class myosin-kinesin ATPase superfamily. Kinesin family.</text>
</comment>
<dbReference type="Gene3D" id="3.40.850.10">
    <property type="entry name" value="Kinesin motor domain"/>
    <property type="match status" value="1"/>
</dbReference>
<dbReference type="InterPro" id="IPR027640">
    <property type="entry name" value="Kinesin-like_fam"/>
</dbReference>
<evidence type="ECO:0000256" key="5">
    <source>
        <dbReference type="RuleBase" id="RU000394"/>
    </source>
</evidence>
<dbReference type="SUPFAM" id="SSF52540">
    <property type="entry name" value="P-loop containing nucleoside triphosphate hydrolases"/>
    <property type="match status" value="1"/>
</dbReference>
<reference evidence="7" key="1">
    <citation type="submission" date="2020-10" db="EMBL/GenBank/DDBJ databases">
        <title>Unveiling of a novel bifunctional photoreceptor, Dualchrome1, isolated from a cosmopolitan green alga.</title>
        <authorList>
            <person name="Suzuki S."/>
            <person name="Kawachi M."/>
        </authorList>
    </citation>
    <scope>NUCLEOTIDE SEQUENCE</scope>
    <source>
        <strain evidence="7">NIES 2893</strain>
    </source>
</reference>
<dbReference type="OrthoDB" id="3176171at2759"/>
<sequence length="309" mass="33137">MRRYEFDACLPEGTTQEQVYDEVGDVVQSALDGYKVCVFAYGQTGSGKTHTMVGSDNAPGLLPRCARQMFAGGDSKGNVAVRCQILELYQDNLVDLLHSGSKGSALTIRRDASTGNVSVENAETVTCTDADALLDVCKKAFSRRATASTKMNVESSRSHLMLMFSTEHVADNTGAISKGKLTLVDLAGSERVKKSGAEGKLLDEAKAINQSLSALGDVVSALTKGEKHIPYRNSRLTQLMSDSLGGQAKTLMIVNVSPLGEDSSETKNSLDYASRVKLVTNDASKSIETKTVLALKKEVDELKKKLSSK</sequence>
<proteinExistence type="inferred from homology"/>